<dbReference type="EMBL" id="KN847481">
    <property type="protein sequence ID" value="KIX01485.1"/>
    <property type="molecule type" value="Genomic_DNA"/>
</dbReference>
<feature type="compositionally biased region" description="Basic and acidic residues" evidence="1">
    <location>
        <begin position="256"/>
        <end position="268"/>
    </location>
</feature>
<reference evidence="2 3" key="1">
    <citation type="submission" date="2015-01" db="EMBL/GenBank/DDBJ databases">
        <title>The Genome Sequence of Rhinocladiella mackenzie CBS 650.93.</title>
        <authorList>
            <consortium name="The Broad Institute Genomics Platform"/>
            <person name="Cuomo C."/>
            <person name="de Hoog S."/>
            <person name="Gorbushina A."/>
            <person name="Stielow B."/>
            <person name="Teixiera M."/>
            <person name="Abouelleil A."/>
            <person name="Chapman S.B."/>
            <person name="Priest M."/>
            <person name="Young S.K."/>
            <person name="Wortman J."/>
            <person name="Nusbaum C."/>
            <person name="Birren B."/>
        </authorList>
    </citation>
    <scope>NUCLEOTIDE SEQUENCE [LARGE SCALE GENOMIC DNA]</scope>
    <source>
        <strain evidence="2 3">CBS 650.93</strain>
    </source>
</reference>
<dbReference type="STRING" id="1442369.A0A0D2IY54"/>
<evidence type="ECO:0000313" key="2">
    <source>
        <dbReference type="EMBL" id="KIX01485.1"/>
    </source>
</evidence>
<feature type="compositionally biased region" description="Gly residues" evidence="1">
    <location>
        <begin position="208"/>
        <end position="217"/>
    </location>
</feature>
<feature type="compositionally biased region" description="Basic and acidic residues" evidence="1">
    <location>
        <begin position="294"/>
        <end position="323"/>
    </location>
</feature>
<organism evidence="2 3">
    <name type="scientific">Rhinocladiella mackenziei CBS 650.93</name>
    <dbReference type="NCBI Taxonomy" id="1442369"/>
    <lineage>
        <taxon>Eukaryota</taxon>
        <taxon>Fungi</taxon>
        <taxon>Dikarya</taxon>
        <taxon>Ascomycota</taxon>
        <taxon>Pezizomycotina</taxon>
        <taxon>Eurotiomycetes</taxon>
        <taxon>Chaetothyriomycetidae</taxon>
        <taxon>Chaetothyriales</taxon>
        <taxon>Herpotrichiellaceae</taxon>
        <taxon>Rhinocladiella</taxon>
    </lineage>
</organism>
<dbReference type="HOGENOM" id="CLU_744010_0_0_1"/>
<feature type="compositionally biased region" description="Gly residues" evidence="1">
    <location>
        <begin position="349"/>
        <end position="373"/>
    </location>
</feature>
<name>A0A0D2IY54_9EURO</name>
<feature type="compositionally biased region" description="Polar residues" evidence="1">
    <location>
        <begin position="58"/>
        <end position="89"/>
    </location>
</feature>
<sequence length="396" mass="42963">MSDPKTAVDFDAIIQADRQRKKNEALANEIFGRNKQNKNNSRSASKSSTRTPDLASRITKQSSSAASTGASRNNSFTPPSRSSSTNPQNARSSRLASALESPQANIITPQRRATGPGLSIKGKAGPFVVEASNFAPGTTAADIESALQSEILDDNGVSGMLSCRLVSTHPTVIAEMVFAERYIADKIISTYDNQRADGRILHLRFKRSGGGSGGDGAPTGSQSGKAEETSVSVRHPPSADDGAMEDIETEQEAYDDPDRRGREIRQAEPDIQDGRYGFSGLQSSEAHNGQANSSRREDDRQERDRDRDRDRERDRYDRRDDRGPGSGPSSYRRDERTDSYNSRPSHYGNGVGGDPARGSFGGPGSFTRGGGGRMYSDDMMRGTRRSGFGSGYRRGY</sequence>
<dbReference type="AlphaFoldDB" id="A0A0D2IY54"/>
<feature type="compositionally biased region" description="Acidic residues" evidence="1">
    <location>
        <begin position="242"/>
        <end position="255"/>
    </location>
</feature>
<feature type="compositionally biased region" description="Polar residues" evidence="1">
    <location>
        <begin position="280"/>
        <end position="292"/>
    </location>
</feature>
<dbReference type="VEuPathDB" id="FungiDB:Z518_09211"/>
<gene>
    <name evidence="2" type="ORF">Z518_09211</name>
</gene>
<feature type="region of interest" description="Disordered" evidence="1">
    <location>
        <begin position="1"/>
        <end position="119"/>
    </location>
</feature>
<proteinExistence type="predicted"/>
<evidence type="ECO:0008006" key="4">
    <source>
        <dbReference type="Google" id="ProtNLM"/>
    </source>
</evidence>
<dbReference type="OrthoDB" id="5374349at2759"/>
<evidence type="ECO:0000313" key="3">
    <source>
        <dbReference type="Proteomes" id="UP000053617"/>
    </source>
</evidence>
<evidence type="ECO:0000256" key="1">
    <source>
        <dbReference type="SAM" id="MobiDB-lite"/>
    </source>
</evidence>
<accession>A0A0D2IY54</accession>
<dbReference type="GeneID" id="25297282"/>
<keyword evidence="3" id="KW-1185">Reference proteome</keyword>
<dbReference type="Proteomes" id="UP000053617">
    <property type="component" value="Unassembled WGS sequence"/>
</dbReference>
<dbReference type="RefSeq" id="XP_013268621.1">
    <property type="nucleotide sequence ID" value="XM_013413167.1"/>
</dbReference>
<protein>
    <recommendedName>
        <fullName evidence="4">RRM domain-containing protein</fullName>
    </recommendedName>
</protein>
<feature type="compositionally biased region" description="Low complexity" evidence="1">
    <location>
        <begin position="33"/>
        <end position="50"/>
    </location>
</feature>
<feature type="region of interest" description="Disordered" evidence="1">
    <location>
        <begin position="207"/>
        <end position="396"/>
    </location>
</feature>
<feature type="compositionally biased region" description="Low complexity" evidence="1">
    <location>
        <begin position="90"/>
        <end position="99"/>
    </location>
</feature>